<reference evidence="1 2" key="1">
    <citation type="journal article" date="2010" name="Plant Cell">
        <title>The Chlorella variabilis NC64A genome reveals adaptation to photosymbiosis, coevolution with viruses, and cryptic sex.</title>
        <authorList>
            <person name="Blanc G."/>
            <person name="Duncan G."/>
            <person name="Agarkova I."/>
            <person name="Borodovsky M."/>
            <person name="Gurnon J."/>
            <person name="Kuo A."/>
            <person name="Lindquist E."/>
            <person name="Lucas S."/>
            <person name="Pangilinan J."/>
            <person name="Polle J."/>
            <person name="Salamov A."/>
            <person name="Terry A."/>
            <person name="Yamada T."/>
            <person name="Dunigan D.D."/>
            <person name="Grigoriev I.V."/>
            <person name="Claverie J.M."/>
            <person name="Van Etten J.L."/>
        </authorList>
    </citation>
    <scope>NUCLEOTIDE SEQUENCE [LARGE SCALE GENOMIC DNA]</scope>
    <source>
        <strain evidence="1 2">NC64A</strain>
    </source>
</reference>
<name>E1ZN66_CHLVA</name>
<evidence type="ECO:0000313" key="1">
    <source>
        <dbReference type="EMBL" id="EFN52818.1"/>
    </source>
</evidence>
<gene>
    <name evidence="1" type="ORF">CHLNCDRAFT_26452</name>
</gene>
<dbReference type="Gene3D" id="3.90.190.10">
    <property type="entry name" value="Protein tyrosine phosphatase superfamily"/>
    <property type="match status" value="3"/>
</dbReference>
<dbReference type="KEGG" id="cvr:CHLNCDRAFT_26452"/>
<dbReference type="PANTHER" id="PTHR23339">
    <property type="entry name" value="TYROSINE SPECIFIC PROTEIN PHOSPHATASE AND DUAL SPECIFICITY PROTEIN PHOSPHATASE"/>
    <property type="match status" value="1"/>
</dbReference>
<dbReference type="FunCoup" id="E1ZN66">
    <property type="interactions" value="189"/>
</dbReference>
<dbReference type="EMBL" id="GL433854">
    <property type="protein sequence ID" value="EFN52818.1"/>
    <property type="molecule type" value="Genomic_DNA"/>
</dbReference>
<dbReference type="SUPFAM" id="SSF52799">
    <property type="entry name" value="(Phosphotyrosine protein) phosphatases II"/>
    <property type="match status" value="2"/>
</dbReference>
<dbReference type="OrthoDB" id="66369at2759"/>
<dbReference type="Proteomes" id="UP000008141">
    <property type="component" value="Unassembled WGS sequence"/>
</dbReference>
<dbReference type="CDD" id="cd14496">
    <property type="entry name" value="PTP_paladin"/>
    <property type="match status" value="2"/>
</dbReference>
<evidence type="ECO:0008006" key="3">
    <source>
        <dbReference type="Google" id="ProtNLM"/>
    </source>
</evidence>
<dbReference type="GeneID" id="17352250"/>
<dbReference type="Pfam" id="PF14566">
    <property type="entry name" value="PTPlike_phytase"/>
    <property type="match status" value="3"/>
</dbReference>
<accession>E1ZN66</accession>
<keyword evidence="2" id="KW-1185">Reference proteome</keyword>
<dbReference type="eggNOG" id="ENOG502QQ90">
    <property type="taxonomic scope" value="Eukaryota"/>
</dbReference>
<dbReference type="InterPro" id="IPR050561">
    <property type="entry name" value="PTP"/>
</dbReference>
<protein>
    <recommendedName>
        <fullName evidence="3">Tyrosine specific protein phosphatases domain-containing protein</fullName>
    </recommendedName>
</protein>
<proteinExistence type="predicted"/>
<sequence length="1192" mass="128859">MRLPSSDSVAVPLWTLLQEDQKTPASPLAAAAAATPGGATPAAAAVKASAGQDGGDGVEVGGPGEYPAVTPCCDSSRPDVSPEEVVATRSGDVLLPHTILKSDHFPGCQNMKLTPLIDGAPNFRQVSGLPVYGVAIPTVSGLRLVLERLGAAGGRRKVLWHNQREEPVIYINGKPFVVRESERPFSNLEYTGIDRERVEGMEARLKQDVLQEAEQYGRQVLVAHEDDQFQVVEEWEPVTEADVQTPLEVYQELIADGYDVDYLRVPVTDEKAPKPSDFQLLIQRCWAPPPGAALVFNCQMGRGRTTTGMIIASLLALRRARAALALPEQPQQGLPDWFVASDRYPSPSKETELKAGKFGVIRSLLRALDGGAAAKAVLDAAIDACSAMQNLREAIASYRGRMFYEANDARRQSLLQAAVVCLEYLERYFTLICFASYISGAHFPPASPASLTFGEWLGARPELRSILERLLRYNPAAALGLNNAEQESHAALISQRGGSVLGAYAILKEDHFRGCQSSRLVACVPGAPNFRDVPGVRVYGGAIATADGIRRVLLRVGAAPDAPPARAVWHLQREEPVVYINGRPYVLRESARPFKNLLEYHGIMADRLERMEARLRDDVLAEARSHGGRVLVTREEQVAGGGGAPHASARQVVDVFEPVAGPEAVQTPKQVYEELQGEGYRVTYVRIPLTDGACPLPRDFDTFYSAAAAAGPSDALIYTCQLGGGRTTTGMVIGSLLRMHLNGARIGGEGGLAGPPAETAEHLDEDVGECGRVGLGWGGVGAPEPGPRECGDPGLDLEARQLRDGEYVAVRRFTRILERGPDAKATVDRVVDACGVLINLRTAIIRYRQPRSLDRFYRPEIQARHNAFQRGSAYLERYCMLLAFTSYLQARAQGGRVDRGAARRVPGPRLHPPEPGLRAGAAAAGAAAHARAQHAAHAGAVGQRRVLMKRRGSVVGRRSILKSYSMAAPLPGNGGSQLLVEGVSDIRHVEGLPVAALGDATVDGLRRLLGAAGAKPGGPRHIVITDLREELVLYVRGTAYLRRELEMPAAALHHAGIQAAKLEDLERRLRADMLSEASAWGGKVLLHREDITRTTQYQPISTQVQAFWETTGDGLCTPREVFVAIAAEGYQISYRRVPMSRERTPQPADLDQLTAQMGNHPAGKEVGGRGACLRGWPRLLARRLGWRGAAGR</sequence>
<dbReference type="STRING" id="554065.E1ZN66"/>
<dbReference type="SMART" id="SM01301">
    <property type="entry name" value="PTPlike_phytase"/>
    <property type="match status" value="3"/>
</dbReference>
<dbReference type="OMA" id="VIPIWEE"/>
<dbReference type="InterPro" id="IPR029021">
    <property type="entry name" value="Prot-tyrosine_phosphatase-like"/>
</dbReference>
<dbReference type="RefSeq" id="XP_005844920.1">
    <property type="nucleotide sequence ID" value="XM_005844858.1"/>
</dbReference>
<dbReference type="InParanoid" id="E1ZN66"/>
<evidence type="ECO:0000313" key="2">
    <source>
        <dbReference type="Proteomes" id="UP000008141"/>
    </source>
</evidence>
<organism evidence="2">
    <name type="scientific">Chlorella variabilis</name>
    <name type="common">Green alga</name>
    <dbReference type="NCBI Taxonomy" id="554065"/>
    <lineage>
        <taxon>Eukaryota</taxon>
        <taxon>Viridiplantae</taxon>
        <taxon>Chlorophyta</taxon>
        <taxon>core chlorophytes</taxon>
        <taxon>Trebouxiophyceae</taxon>
        <taxon>Chlorellales</taxon>
        <taxon>Chlorellaceae</taxon>
        <taxon>Chlorella clade</taxon>
        <taxon>Chlorella</taxon>
    </lineage>
</organism>
<dbReference type="AlphaFoldDB" id="E1ZN66"/>